<accession>A0A518FN35</accession>
<dbReference type="AlphaFoldDB" id="A0A518FN35"/>
<reference evidence="1 2" key="1">
    <citation type="submission" date="2019-02" db="EMBL/GenBank/DDBJ databases">
        <title>Deep-cultivation of Planctomycetes and their phenomic and genomic characterization uncovers novel biology.</title>
        <authorList>
            <person name="Wiegand S."/>
            <person name="Jogler M."/>
            <person name="Boedeker C."/>
            <person name="Pinto D."/>
            <person name="Vollmers J."/>
            <person name="Rivas-Marin E."/>
            <person name="Kohn T."/>
            <person name="Peeters S.H."/>
            <person name="Heuer A."/>
            <person name="Rast P."/>
            <person name="Oberbeckmann S."/>
            <person name="Bunk B."/>
            <person name="Jeske O."/>
            <person name="Meyerdierks A."/>
            <person name="Storesund J.E."/>
            <person name="Kallscheuer N."/>
            <person name="Luecker S."/>
            <person name="Lage O.M."/>
            <person name="Pohl T."/>
            <person name="Merkel B.J."/>
            <person name="Hornburger P."/>
            <person name="Mueller R.-W."/>
            <person name="Bruemmer F."/>
            <person name="Labrenz M."/>
            <person name="Spormann A.M."/>
            <person name="Op den Camp H."/>
            <person name="Overmann J."/>
            <person name="Amann R."/>
            <person name="Jetten M.S.M."/>
            <person name="Mascher T."/>
            <person name="Medema M.H."/>
            <person name="Devos D.P."/>
            <person name="Kaster A.-K."/>
            <person name="Ovreas L."/>
            <person name="Rohde M."/>
            <person name="Galperin M.Y."/>
            <person name="Jogler C."/>
        </authorList>
    </citation>
    <scope>NUCLEOTIDE SEQUENCE [LARGE SCALE GENOMIC DNA]</scope>
    <source>
        <strain evidence="1 2">Pan153</strain>
    </source>
</reference>
<organism evidence="1 2">
    <name type="scientific">Gimesia panareensis</name>
    <dbReference type="NCBI Taxonomy" id="2527978"/>
    <lineage>
        <taxon>Bacteria</taxon>
        <taxon>Pseudomonadati</taxon>
        <taxon>Planctomycetota</taxon>
        <taxon>Planctomycetia</taxon>
        <taxon>Planctomycetales</taxon>
        <taxon>Planctomycetaceae</taxon>
        <taxon>Gimesia</taxon>
    </lineage>
</organism>
<evidence type="ECO:0000313" key="1">
    <source>
        <dbReference type="EMBL" id="QDV17764.1"/>
    </source>
</evidence>
<name>A0A518FN35_9PLAN</name>
<dbReference type="Proteomes" id="UP000320839">
    <property type="component" value="Chromosome"/>
</dbReference>
<sequence length="328" mass="38419">MQDSYLGKISHFRAVAAENWARTMNTWAQQYPALPQQLPGYFIDQYGYSIYLATRSPKPEPIQVPNYDVRQAAAEWWTVVEKGRKALPGRGMQLPEMSSSIPASDYALSLFDKWRGCLSQSGIAYPYSMFRLNLEATWESYYKNSIFYPQRPALLTLSFFENLSRNQQDRLLRRYGPLGVWGFYLFMQQVHEEFHMLQTGEPLLNELMFAKLWCQFLTDVDLWAWQVNEETGVSCNLERPWLDRLSMAERDFRIALLDTRQGVAKLFEYELSYDIFCSLANLLHSKTIRYRTYLDCATRVFAMRQDVTWLRLRCESSVDPLSLAKSLL</sequence>
<dbReference type="EMBL" id="CP036317">
    <property type="protein sequence ID" value="QDV17764.1"/>
    <property type="molecule type" value="Genomic_DNA"/>
</dbReference>
<evidence type="ECO:0000313" key="2">
    <source>
        <dbReference type="Proteomes" id="UP000320839"/>
    </source>
</evidence>
<proteinExistence type="predicted"/>
<gene>
    <name evidence="1" type="ORF">Pan153_24190</name>
</gene>
<protein>
    <submittedName>
        <fullName evidence="1">Uncharacterized protein</fullName>
    </submittedName>
</protein>